<gene>
    <name evidence="3" type="ORF">FDP25_14200</name>
</gene>
<keyword evidence="2" id="KW-1133">Transmembrane helix</keyword>
<protein>
    <submittedName>
        <fullName evidence="3">Uncharacterized protein</fullName>
    </submittedName>
</protein>
<feature type="transmembrane region" description="Helical" evidence="2">
    <location>
        <begin position="52"/>
        <end position="70"/>
    </location>
</feature>
<organism evidence="3 4">
    <name type="scientific">Roseovarius bejariae</name>
    <dbReference type="NCBI Taxonomy" id="2576383"/>
    <lineage>
        <taxon>Bacteria</taxon>
        <taxon>Pseudomonadati</taxon>
        <taxon>Pseudomonadota</taxon>
        <taxon>Alphaproteobacteria</taxon>
        <taxon>Rhodobacterales</taxon>
        <taxon>Roseobacteraceae</taxon>
        <taxon>Roseovarius</taxon>
    </lineage>
</organism>
<feature type="transmembrane region" description="Helical" evidence="2">
    <location>
        <begin position="25"/>
        <end position="46"/>
    </location>
</feature>
<proteinExistence type="predicted"/>
<evidence type="ECO:0000256" key="2">
    <source>
        <dbReference type="SAM" id="Phobius"/>
    </source>
</evidence>
<reference evidence="3 4" key="1">
    <citation type="submission" date="2019-05" db="EMBL/GenBank/DDBJ databases">
        <title>Roseovarius bejariae sp. nov., a moderately halophylic bacterium isolated from a saline soil in Rambla Salada (Murcia).</title>
        <authorList>
            <person name="Castro D.J."/>
            <person name="Gomez-Altuve A."/>
            <person name="Reina J.C."/>
            <person name="Rodriguez M."/>
            <person name="Sampedro I."/>
            <person name="Llamas I."/>
            <person name="Martinez-Checa F."/>
        </authorList>
    </citation>
    <scope>NUCLEOTIDE SEQUENCE [LARGE SCALE GENOMIC DNA]</scope>
    <source>
        <strain evidence="3 4">A21</strain>
    </source>
</reference>
<keyword evidence="2" id="KW-0812">Transmembrane</keyword>
<comment type="caution">
    <text evidence="3">The sequence shown here is derived from an EMBL/GenBank/DDBJ whole genome shotgun (WGS) entry which is preliminary data.</text>
</comment>
<dbReference type="Proteomes" id="UP000564704">
    <property type="component" value="Unassembled WGS sequence"/>
</dbReference>
<dbReference type="RefSeq" id="WP_154153713.1">
    <property type="nucleotide sequence ID" value="NZ_SZWE01000002.1"/>
</dbReference>
<dbReference type="EMBL" id="SZWE01000002">
    <property type="protein sequence ID" value="MRU16590.1"/>
    <property type="molecule type" value="Genomic_DNA"/>
</dbReference>
<keyword evidence="4" id="KW-1185">Reference proteome</keyword>
<evidence type="ECO:0000313" key="4">
    <source>
        <dbReference type="Proteomes" id="UP000564704"/>
    </source>
</evidence>
<keyword evidence="2" id="KW-0472">Membrane</keyword>
<sequence>MTATDTQTNNDTMSHAASTTGEGRLAAKILVTVLLAMIGWGLSIATWGIPGLYIPALAMVPVMMGILLLISRG</sequence>
<accession>A0A844D186</accession>
<evidence type="ECO:0000313" key="3">
    <source>
        <dbReference type="EMBL" id="MRU16590.1"/>
    </source>
</evidence>
<evidence type="ECO:0000256" key="1">
    <source>
        <dbReference type="SAM" id="MobiDB-lite"/>
    </source>
</evidence>
<name>A0A844D186_9RHOB</name>
<feature type="region of interest" description="Disordered" evidence="1">
    <location>
        <begin position="1"/>
        <end position="20"/>
    </location>
</feature>
<dbReference type="AlphaFoldDB" id="A0A844D186"/>
<dbReference type="OrthoDB" id="8479738at2"/>